<feature type="region of interest" description="Disordered" evidence="1">
    <location>
        <begin position="108"/>
        <end position="144"/>
    </location>
</feature>
<evidence type="ECO:0000256" key="1">
    <source>
        <dbReference type="SAM" id="MobiDB-lite"/>
    </source>
</evidence>
<evidence type="ECO:0000313" key="3">
    <source>
        <dbReference type="Proteomes" id="UP000800040"/>
    </source>
</evidence>
<name>A0A6A5KJ92_9PLEO</name>
<sequence>MPAPLAKGLIIAASVLVAAGIAIYESPQVRQWADQTRRKIAIALHSLGDEIQPRRPSETHDDFEARKRRRQELIRRNRNELIRRAREEGVAVDLDELARIGDEDAEMAERRSRADRTKSFDDMVGSDGMLKDGTKATGMDTSNGHVTKRGAAGFAAGSAVAAAMANPFSDDQVLLDPTDKDEAPSPKPFTYTEPGTRESSATIEADPVSPPPTTGPLIDTTPDPDHSLPETHPPTQQDIDPAAATQSFYSFTSSTEDEPHPSADPTNEAEHISTGTLTPRSERTSASDNMARPHTPQNDHDHDDARSEIFSEAGFTDTFSEGGFSEFEDANRRGVLTPSSWTDVGSDDGSEWGGVAQHGHVSQMNQ</sequence>
<feature type="compositionally biased region" description="Basic and acidic residues" evidence="1">
    <location>
        <begin position="108"/>
        <end position="121"/>
    </location>
</feature>
<dbReference type="Proteomes" id="UP000800040">
    <property type="component" value="Unassembled WGS sequence"/>
</dbReference>
<proteinExistence type="predicted"/>
<gene>
    <name evidence="2" type="ORF">BDW02DRAFT_567549</name>
</gene>
<protein>
    <submittedName>
        <fullName evidence="2">Uncharacterized protein</fullName>
    </submittedName>
</protein>
<dbReference type="OrthoDB" id="3926760at2759"/>
<feature type="region of interest" description="Disordered" evidence="1">
    <location>
        <begin position="171"/>
        <end position="366"/>
    </location>
</feature>
<dbReference type="AlphaFoldDB" id="A0A6A5KJ92"/>
<accession>A0A6A5KJ92</accession>
<keyword evidence="3" id="KW-1185">Reference proteome</keyword>
<dbReference type="EMBL" id="ML975280">
    <property type="protein sequence ID" value="KAF1835947.1"/>
    <property type="molecule type" value="Genomic_DNA"/>
</dbReference>
<feature type="compositionally biased region" description="Basic and acidic residues" evidence="1">
    <location>
        <begin position="297"/>
        <end position="309"/>
    </location>
</feature>
<evidence type="ECO:0000313" key="2">
    <source>
        <dbReference type="EMBL" id="KAF1835947.1"/>
    </source>
</evidence>
<feature type="compositionally biased region" description="Polar residues" evidence="1">
    <location>
        <begin position="233"/>
        <end position="254"/>
    </location>
</feature>
<organism evidence="2 3">
    <name type="scientific">Decorospora gaudefroyi</name>
    <dbReference type="NCBI Taxonomy" id="184978"/>
    <lineage>
        <taxon>Eukaryota</taxon>
        <taxon>Fungi</taxon>
        <taxon>Dikarya</taxon>
        <taxon>Ascomycota</taxon>
        <taxon>Pezizomycotina</taxon>
        <taxon>Dothideomycetes</taxon>
        <taxon>Pleosporomycetidae</taxon>
        <taxon>Pleosporales</taxon>
        <taxon>Pleosporineae</taxon>
        <taxon>Pleosporaceae</taxon>
        <taxon>Decorospora</taxon>
    </lineage>
</organism>
<reference evidence="2" key="1">
    <citation type="submission" date="2020-01" db="EMBL/GenBank/DDBJ databases">
        <authorList>
            <consortium name="DOE Joint Genome Institute"/>
            <person name="Haridas S."/>
            <person name="Albert R."/>
            <person name="Binder M."/>
            <person name="Bloem J."/>
            <person name="Labutti K."/>
            <person name="Salamov A."/>
            <person name="Andreopoulos B."/>
            <person name="Baker S.E."/>
            <person name="Barry K."/>
            <person name="Bills G."/>
            <person name="Bluhm B.H."/>
            <person name="Cannon C."/>
            <person name="Castanera R."/>
            <person name="Culley D.E."/>
            <person name="Daum C."/>
            <person name="Ezra D."/>
            <person name="Gonzalez J.B."/>
            <person name="Henrissat B."/>
            <person name="Kuo A."/>
            <person name="Liang C."/>
            <person name="Lipzen A."/>
            <person name="Lutzoni F."/>
            <person name="Magnuson J."/>
            <person name="Mondo S."/>
            <person name="Nolan M."/>
            <person name="Ohm R."/>
            <person name="Pangilinan J."/>
            <person name="Park H.-J."/>
            <person name="Ramirez L."/>
            <person name="Alfaro M."/>
            <person name="Sun H."/>
            <person name="Tritt A."/>
            <person name="Yoshinaga Y."/>
            <person name="Zwiers L.-H."/>
            <person name="Turgeon B.G."/>
            <person name="Goodwin S.B."/>
            <person name="Spatafora J.W."/>
            <person name="Crous P.W."/>
            <person name="Grigoriev I.V."/>
        </authorList>
    </citation>
    <scope>NUCLEOTIDE SEQUENCE</scope>
    <source>
        <strain evidence="2">P77</strain>
    </source>
</reference>